<feature type="disulfide bond" evidence="13">
    <location>
        <begin position="331"/>
        <end position="360"/>
    </location>
</feature>
<protein>
    <recommendedName>
        <fullName evidence="14">alpha-1,2-Mannosidase</fullName>
        <ecNumber evidence="14">3.2.1.-</ecNumber>
    </recommendedName>
</protein>
<comment type="pathway">
    <text evidence="2">Protein modification; protein glycosylation.</text>
</comment>
<evidence type="ECO:0000256" key="8">
    <source>
        <dbReference type="ARBA" id="ARBA00023295"/>
    </source>
</evidence>
<evidence type="ECO:0000256" key="6">
    <source>
        <dbReference type="ARBA" id="ARBA00023157"/>
    </source>
</evidence>
<keyword evidence="4 15" id="KW-0732">Signal</keyword>
<feature type="active site" evidence="11">
    <location>
        <position position="266"/>
    </location>
</feature>
<feature type="active site" description="Proton donor" evidence="11">
    <location>
        <position position="121"/>
    </location>
</feature>
<feature type="active site" description="Proton donor" evidence="11">
    <location>
        <position position="374"/>
    </location>
</feature>
<organism evidence="16 17">
    <name type="scientific">Trichocladium antarcticum</name>
    <dbReference type="NCBI Taxonomy" id="1450529"/>
    <lineage>
        <taxon>Eukaryota</taxon>
        <taxon>Fungi</taxon>
        <taxon>Dikarya</taxon>
        <taxon>Ascomycota</taxon>
        <taxon>Pezizomycotina</taxon>
        <taxon>Sordariomycetes</taxon>
        <taxon>Sordariomycetidae</taxon>
        <taxon>Sordariales</taxon>
        <taxon>Chaetomiaceae</taxon>
        <taxon>Trichocladium</taxon>
    </lineage>
</organism>
<evidence type="ECO:0000256" key="5">
    <source>
        <dbReference type="ARBA" id="ARBA00022801"/>
    </source>
</evidence>
<gene>
    <name evidence="16" type="ORF">BT67DRAFT_495051</name>
</gene>
<accession>A0AAN6UN68</accession>
<evidence type="ECO:0000256" key="9">
    <source>
        <dbReference type="ARBA" id="ARBA00047669"/>
    </source>
</evidence>
<evidence type="ECO:0000313" key="17">
    <source>
        <dbReference type="Proteomes" id="UP001304895"/>
    </source>
</evidence>
<dbReference type="SUPFAM" id="SSF48225">
    <property type="entry name" value="Seven-hairpin glycosidases"/>
    <property type="match status" value="1"/>
</dbReference>
<reference evidence="16" key="1">
    <citation type="journal article" date="2023" name="Mol. Phylogenet. Evol.">
        <title>Genome-scale phylogeny and comparative genomics of the fungal order Sordariales.</title>
        <authorList>
            <person name="Hensen N."/>
            <person name="Bonometti L."/>
            <person name="Westerberg I."/>
            <person name="Brannstrom I.O."/>
            <person name="Guillou S."/>
            <person name="Cros-Aarteil S."/>
            <person name="Calhoun S."/>
            <person name="Haridas S."/>
            <person name="Kuo A."/>
            <person name="Mondo S."/>
            <person name="Pangilinan J."/>
            <person name="Riley R."/>
            <person name="LaButti K."/>
            <person name="Andreopoulos B."/>
            <person name="Lipzen A."/>
            <person name="Chen C."/>
            <person name="Yan M."/>
            <person name="Daum C."/>
            <person name="Ng V."/>
            <person name="Clum A."/>
            <person name="Steindorff A."/>
            <person name="Ohm R.A."/>
            <person name="Martin F."/>
            <person name="Silar P."/>
            <person name="Natvig D.O."/>
            <person name="Lalanne C."/>
            <person name="Gautier V."/>
            <person name="Ament-Velasquez S.L."/>
            <person name="Kruys A."/>
            <person name="Hutchinson M.I."/>
            <person name="Powell A.J."/>
            <person name="Barry K."/>
            <person name="Miller A.N."/>
            <person name="Grigoriev I.V."/>
            <person name="Debuchy R."/>
            <person name="Gladieux P."/>
            <person name="Hiltunen Thoren M."/>
            <person name="Johannesson H."/>
        </authorList>
    </citation>
    <scope>NUCLEOTIDE SEQUENCE</scope>
    <source>
        <strain evidence="16">CBS 123565</strain>
    </source>
</reference>
<evidence type="ECO:0000256" key="12">
    <source>
        <dbReference type="PIRSR" id="PIRSR601382-2"/>
    </source>
</evidence>
<feature type="signal peptide" evidence="15">
    <location>
        <begin position="1"/>
        <end position="22"/>
    </location>
</feature>
<keyword evidence="17" id="KW-1185">Reference proteome</keyword>
<evidence type="ECO:0000256" key="4">
    <source>
        <dbReference type="ARBA" id="ARBA00022729"/>
    </source>
</evidence>
<keyword evidence="6 13" id="KW-1015">Disulfide bond</keyword>
<evidence type="ECO:0000256" key="15">
    <source>
        <dbReference type="SAM" id="SignalP"/>
    </source>
</evidence>
<dbReference type="InterPro" id="IPR036026">
    <property type="entry name" value="Seven-hairpin_glycosidases"/>
</dbReference>
<feature type="active site" evidence="11">
    <location>
        <position position="419"/>
    </location>
</feature>
<dbReference type="Proteomes" id="UP001304895">
    <property type="component" value="Unassembled WGS sequence"/>
</dbReference>
<evidence type="ECO:0000256" key="3">
    <source>
        <dbReference type="ARBA" id="ARBA00007658"/>
    </source>
</evidence>
<dbReference type="InterPro" id="IPR012341">
    <property type="entry name" value="6hp_glycosidase-like_sf"/>
</dbReference>
<dbReference type="GO" id="GO:0004571">
    <property type="term" value="F:mannosyl-oligosaccharide 1,2-alpha-mannosidase activity"/>
    <property type="evidence" value="ECO:0007669"/>
    <property type="project" value="UniProtKB-EC"/>
</dbReference>
<dbReference type="Pfam" id="PF01532">
    <property type="entry name" value="Glyco_hydro_47"/>
    <property type="match status" value="1"/>
</dbReference>
<comment type="catalytic activity">
    <reaction evidence="9">
        <text>N(4)-(alpha-D-Man-(1-&gt;2)-alpha-D-Man-(1-&gt;2)-alpha-D-Man-(1-&gt;3)-[alpha-D-Man-(1-&gt;3)-[alpha-D-Man-(1-&gt;2)-alpha-D-Man-(1-&gt;6)]-alpha-D-Man-(1-&gt;6)]-beta-D-Man-(1-&gt;4)-beta-D-GlcNAc-(1-&gt;4)-beta-D-GlcNAc)-L-asparaginyl-[protein] (N-glucan mannose isomer 8A1,2,3B1,3) + 3 H2O = N(4)-(alpha-D-Man-(1-&gt;3)-[alpha-D-Man-(1-&gt;3)-[alpha-D-Man-(1-&gt;6)]-alpha-D-Man-(1-&gt;6)]-beta-D-Man-(1-&gt;4)-beta-D-GlcNAc-(1-&gt;4)-beta-D-GlcNAc)-L-asparaginyl-[protein] (N-glucan mannose isomer 5A1,2) + 3 beta-D-mannose</text>
        <dbReference type="Rhea" id="RHEA:56028"/>
        <dbReference type="Rhea" id="RHEA-COMP:14358"/>
        <dbReference type="Rhea" id="RHEA-COMP:14367"/>
        <dbReference type="ChEBI" id="CHEBI:15377"/>
        <dbReference type="ChEBI" id="CHEBI:28563"/>
        <dbReference type="ChEBI" id="CHEBI:59087"/>
        <dbReference type="ChEBI" id="CHEBI:60628"/>
        <dbReference type="EC" id="3.2.1.113"/>
    </reaction>
</comment>
<comment type="caution">
    <text evidence="16">The sequence shown here is derived from an EMBL/GenBank/DDBJ whole genome shotgun (WGS) entry which is preliminary data.</text>
</comment>
<evidence type="ECO:0000256" key="11">
    <source>
        <dbReference type="PIRSR" id="PIRSR601382-1"/>
    </source>
</evidence>
<keyword evidence="8 14" id="KW-0326">Glycosidase</keyword>
<keyword evidence="12" id="KW-0479">Metal-binding</keyword>
<evidence type="ECO:0000256" key="2">
    <source>
        <dbReference type="ARBA" id="ARBA00004922"/>
    </source>
</evidence>
<dbReference type="InterPro" id="IPR050749">
    <property type="entry name" value="Glycosyl_Hydrolase_47"/>
</dbReference>
<proteinExistence type="inferred from homology"/>
<evidence type="ECO:0000313" key="16">
    <source>
        <dbReference type="EMBL" id="KAK4134821.1"/>
    </source>
</evidence>
<evidence type="ECO:0000256" key="7">
    <source>
        <dbReference type="ARBA" id="ARBA00023180"/>
    </source>
</evidence>
<evidence type="ECO:0000256" key="13">
    <source>
        <dbReference type="PIRSR" id="PIRSR601382-3"/>
    </source>
</evidence>
<dbReference type="AlphaFoldDB" id="A0AAN6UN68"/>
<dbReference type="PANTHER" id="PTHR11742">
    <property type="entry name" value="MANNOSYL-OLIGOSACCHARIDE ALPHA-1,2-MANNOSIDASE-RELATED"/>
    <property type="match status" value="1"/>
</dbReference>
<evidence type="ECO:0000256" key="14">
    <source>
        <dbReference type="RuleBase" id="RU361193"/>
    </source>
</evidence>
<name>A0AAN6UN68_9PEZI</name>
<keyword evidence="5 14" id="KW-0378">Hydrolase</keyword>
<comment type="cofactor">
    <cofactor evidence="1 12">
        <name>Ca(2+)</name>
        <dbReference type="ChEBI" id="CHEBI:29108"/>
    </cofactor>
</comment>
<comment type="catalytic activity">
    <reaction evidence="10">
        <text>N(4)-(alpha-D-Man-(1-&gt;2)-alpha-D-Man-(1-&gt;2)-alpha-D-Man-(1-&gt;3)-[alpha-D-Man-(1-&gt;2)-alpha-D-Man-(1-&gt;3)-[alpha-D-Man-(1-&gt;2)-alpha-D-Man-(1-&gt;6)]-alpha-D-Man-(1-&gt;6)]-beta-D-Man-(1-&gt;4)-beta-D-GlcNAc-(1-&gt;4)-beta-D-GlcNAc)-L-asparaginyl-[protein] (N-glucan mannose isomer 9A1,2,3B1,2,3) + 4 H2O = N(4)-(alpha-D-Man-(1-&gt;3)-[alpha-D-Man-(1-&gt;3)-[alpha-D-Man-(1-&gt;6)]-alpha-D-Man-(1-&gt;6)]-beta-D-Man-(1-&gt;4)-beta-D-GlcNAc-(1-&gt;4)-beta-D-GlcNAc)-L-asparaginyl-[protein] (N-glucan mannose isomer 5A1,2) + 4 beta-D-mannose</text>
        <dbReference type="Rhea" id="RHEA:56008"/>
        <dbReference type="Rhea" id="RHEA-COMP:14356"/>
        <dbReference type="Rhea" id="RHEA-COMP:14367"/>
        <dbReference type="ChEBI" id="CHEBI:15377"/>
        <dbReference type="ChEBI" id="CHEBI:28563"/>
        <dbReference type="ChEBI" id="CHEBI:59087"/>
        <dbReference type="ChEBI" id="CHEBI:139493"/>
        <dbReference type="EC" id="3.2.1.113"/>
    </reaction>
</comment>
<reference evidence="16" key="2">
    <citation type="submission" date="2023-05" db="EMBL/GenBank/DDBJ databases">
        <authorList>
            <consortium name="Lawrence Berkeley National Laboratory"/>
            <person name="Steindorff A."/>
            <person name="Hensen N."/>
            <person name="Bonometti L."/>
            <person name="Westerberg I."/>
            <person name="Brannstrom I.O."/>
            <person name="Guillou S."/>
            <person name="Cros-Aarteil S."/>
            <person name="Calhoun S."/>
            <person name="Haridas S."/>
            <person name="Kuo A."/>
            <person name="Mondo S."/>
            <person name="Pangilinan J."/>
            <person name="Riley R."/>
            <person name="Labutti K."/>
            <person name="Andreopoulos B."/>
            <person name="Lipzen A."/>
            <person name="Chen C."/>
            <person name="Yanf M."/>
            <person name="Daum C."/>
            <person name="Ng V."/>
            <person name="Clum A."/>
            <person name="Ohm R."/>
            <person name="Martin F."/>
            <person name="Silar P."/>
            <person name="Natvig D."/>
            <person name="Lalanne C."/>
            <person name="Gautier V."/>
            <person name="Ament-Velasquez S.L."/>
            <person name="Kruys A."/>
            <person name="Hutchinson M.I."/>
            <person name="Powell A.J."/>
            <person name="Barry K."/>
            <person name="Miller A.N."/>
            <person name="Grigoriev I.V."/>
            <person name="Debuchy R."/>
            <person name="Gladieux P."/>
            <person name="Thoren M.H."/>
            <person name="Johannesson H."/>
        </authorList>
    </citation>
    <scope>NUCLEOTIDE SEQUENCE</scope>
    <source>
        <strain evidence="16">CBS 123565</strain>
    </source>
</reference>
<dbReference type="EC" id="3.2.1.-" evidence="14"/>
<dbReference type="PRINTS" id="PR00747">
    <property type="entry name" value="GLYHDRLASE47"/>
</dbReference>
<dbReference type="GO" id="GO:0005783">
    <property type="term" value="C:endoplasmic reticulum"/>
    <property type="evidence" value="ECO:0007669"/>
    <property type="project" value="TreeGrafter"/>
</dbReference>
<evidence type="ECO:0000256" key="10">
    <source>
        <dbReference type="ARBA" id="ARBA00048605"/>
    </source>
</evidence>
<evidence type="ECO:0000256" key="1">
    <source>
        <dbReference type="ARBA" id="ARBA00001913"/>
    </source>
</evidence>
<comment type="similarity">
    <text evidence="3 14">Belongs to the glycosyl hydrolase 47 family.</text>
</comment>
<feature type="binding site" evidence="12">
    <location>
        <position position="511"/>
    </location>
    <ligand>
        <name>Ca(2+)</name>
        <dbReference type="ChEBI" id="CHEBI:29108"/>
    </ligand>
</feature>
<dbReference type="GO" id="GO:0016020">
    <property type="term" value="C:membrane"/>
    <property type="evidence" value="ECO:0007669"/>
    <property type="project" value="InterPro"/>
</dbReference>
<dbReference type="GO" id="GO:0005509">
    <property type="term" value="F:calcium ion binding"/>
    <property type="evidence" value="ECO:0007669"/>
    <property type="project" value="InterPro"/>
</dbReference>
<feature type="chain" id="PRO_5042993393" description="alpha-1,2-Mannosidase" evidence="15">
    <location>
        <begin position="23"/>
        <end position="528"/>
    </location>
</feature>
<keyword evidence="7" id="KW-0325">Glycoprotein</keyword>
<sequence>MLALDVGGSVLLLALAAHGAVAAPHSNSRAPQYVVNRHRADAVKEAFQISWDGYYKHAFPHDSLRPISNGYSDDRNGWGASAVDAFSTALIMGNWDVVDQILDFIPCIDFDKTTTEVSLFETTIRYLGGLLSAHDLIKGPYYGHVNQSARVDAILEQAQRLADNLKVAFDTPSGVPDNSLFFNPPRKANGTTNGIATIGTLVLEWTRLSDLTNNTEYARLAQRGESYLLDPKPALGEPFPGLLGTNVDLETGRFVDDQGGWGGGTDSFYEYLIKMYLYDPERFGVYRDRWVLAADSSIQHLVSHPTTRDDLTFLAEWRGRKLRFVSEHLACFSGGNFILGGLLLHQPAYTDLGLALVDGCLATYSATATGLGPEMFAWQDARSGGGAGGDKARPPLAQRAFYAASGFWSTNAQYVLRPEVVESLYYAYRATGDVKYQEWAWDAFRRINATCRAGSGYSGVRDVNVDGGGGFLDFQESFWFAEVLKYSYLIQAEDAPWQVKADQTNEFVFNTEAHPIRLARGREGRDRR</sequence>
<dbReference type="GO" id="GO:0036503">
    <property type="term" value="P:ERAD pathway"/>
    <property type="evidence" value="ECO:0007669"/>
    <property type="project" value="UniProtKB-ARBA"/>
</dbReference>
<dbReference type="Gene3D" id="1.50.10.10">
    <property type="match status" value="1"/>
</dbReference>
<dbReference type="EMBL" id="MU853407">
    <property type="protein sequence ID" value="KAK4134821.1"/>
    <property type="molecule type" value="Genomic_DNA"/>
</dbReference>
<dbReference type="FunFam" id="1.50.10.10:FF:000047">
    <property type="entry name" value="Mannosyl-oligosaccharide alpha-1,2-mannosidase"/>
    <property type="match status" value="1"/>
</dbReference>
<dbReference type="PANTHER" id="PTHR11742:SF101">
    <property type="entry name" value="MANNOSYL-OLIGOSACCHARIDE ALPHA-1,2-MANNOSIDASE 1B"/>
    <property type="match status" value="1"/>
</dbReference>
<dbReference type="InterPro" id="IPR001382">
    <property type="entry name" value="Glyco_hydro_47"/>
</dbReference>
<keyword evidence="12" id="KW-0106">Calcium</keyword>
<dbReference type="GO" id="GO:0005975">
    <property type="term" value="P:carbohydrate metabolic process"/>
    <property type="evidence" value="ECO:0007669"/>
    <property type="project" value="InterPro"/>
</dbReference>